<evidence type="ECO:0000313" key="1">
    <source>
        <dbReference type="EMBL" id="MBR8826879.1"/>
    </source>
</evidence>
<organism evidence="1 2">
    <name type="scientific">Gomphosphaeria aponina SAG 52.96 = DSM 107014</name>
    <dbReference type="NCBI Taxonomy" id="1521640"/>
    <lineage>
        <taxon>Bacteria</taxon>
        <taxon>Bacillati</taxon>
        <taxon>Cyanobacteriota</taxon>
        <taxon>Cyanophyceae</taxon>
        <taxon>Oscillatoriophycideae</taxon>
        <taxon>Chroococcales</taxon>
        <taxon>Gomphosphaeriaceae</taxon>
        <taxon>Gomphosphaeria</taxon>
    </lineage>
</organism>
<gene>
    <name evidence="1" type="ORF">DSM107014_03070</name>
</gene>
<keyword evidence="1" id="KW-0808">Transferase</keyword>
<name>A0A941GN98_9CHRO</name>
<accession>A0A941GN98</accession>
<proteinExistence type="predicted"/>
<dbReference type="GO" id="GO:0016757">
    <property type="term" value="F:glycosyltransferase activity"/>
    <property type="evidence" value="ECO:0007669"/>
    <property type="project" value="UniProtKB-KW"/>
</dbReference>
<dbReference type="AlphaFoldDB" id="A0A941GN98"/>
<dbReference type="Gene3D" id="3.40.50.2000">
    <property type="entry name" value="Glycogen Phosphorylase B"/>
    <property type="match status" value="1"/>
</dbReference>
<protein>
    <submittedName>
        <fullName evidence="1">Glycosyltransferase</fullName>
        <ecNumber evidence="1">2.4.-.-</ecNumber>
    </submittedName>
</protein>
<dbReference type="EMBL" id="JADQBC010000013">
    <property type="protein sequence ID" value="MBR8826879.1"/>
    <property type="molecule type" value="Genomic_DNA"/>
</dbReference>
<evidence type="ECO:0000313" key="2">
    <source>
        <dbReference type="Proteomes" id="UP000767446"/>
    </source>
</evidence>
<reference evidence="1" key="1">
    <citation type="submission" date="2021-02" db="EMBL/GenBank/DDBJ databases">
        <title>Metagenome analyses of Stigonema ocellatum DSM 106950, Chlorogloea purpurea SAG 13.99 and Gomphosphaeria aponina DSM 107014.</title>
        <authorList>
            <person name="Marter P."/>
            <person name="Huang S."/>
        </authorList>
    </citation>
    <scope>NUCLEOTIDE SEQUENCE</scope>
    <source>
        <strain evidence="1">JP213</strain>
    </source>
</reference>
<keyword evidence="1" id="KW-0328">Glycosyltransferase</keyword>
<dbReference type="EC" id="2.4.-.-" evidence="1"/>
<dbReference type="Proteomes" id="UP000767446">
    <property type="component" value="Unassembled WGS sequence"/>
</dbReference>
<comment type="caution">
    <text evidence="1">The sequence shown here is derived from an EMBL/GenBank/DDBJ whole genome shotgun (WGS) entry which is preliminary data.</text>
</comment>
<dbReference type="SUPFAM" id="SSF53756">
    <property type="entry name" value="UDP-Glycosyltransferase/glycogen phosphorylase"/>
    <property type="match status" value="1"/>
</dbReference>
<dbReference type="Pfam" id="PF13692">
    <property type="entry name" value="Glyco_trans_1_4"/>
    <property type="match status" value="1"/>
</dbReference>
<sequence>MSKALIEDVNQKEEKLNKGYDGIICMGGEDWWYHNRGHYDMQMMREFSKDVPVIYVNSIGTRFPKVGEGKVFLARAMRKLKSLSRGLVKVREKYWVLTPFALPGSVGNKLTSWVFPLQIKMAAKKCGISKPLLWVTCPPGVKVMEKLPIQGLVYQRTDKHEAYPDVNREEILRFDQILKEHGDVVIYCNKQLFDEEKNQCKQALYVDHGVDYERFVAAGDNKEGEPADVKDIPHPRVGLIGEIEEYKIDRKLFVEVIGRLQEVQFVHIGDCSLPDGWCPYANLTMLGRKEYETVADYMAACDVLIIPLNQGEWAQASNPVKLKEYLAVGRPVVSAPFPELENYQGVVKVAKGTDEFVQGILQALAEQTEPSSRRQRVEKETWEEKGKTVLRCLEELGVKYINN</sequence>